<dbReference type="PROSITE" id="PS51194">
    <property type="entry name" value="HELICASE_CTER"/>
    <property type="match status" value="1"/>
</dbReference>
<evidence type="ECO:0000256" key="10">
    <source>
        <dbReference type="ARBA" id="ARBA00023010"/>
    </source>
</evidence>
<dbReference type="InterPro" id="IPR000185">
    <property type="entry name" value="SecA"/>
</dbReference>
<dbReference type="Pfam" id="PF07516">
    <property type="entry name" value="SecA_SW"/>
    <property type="match status" value="1"/>
</dbReference>
<keyword evidence="6 12" id="KW-0547">Nucleotide-binding</keyword>
<dbReference type="InterPro" id="IPR022490">
    <property type="entry name" value="SecA2"/>
</dbReference>
<dbReference type="FunFam" id="3.40.50.300:FF:000429">
    <property type="entry name" value="Preprotein translocase subunit SecA"/>
    <property type="match status" value="1"/>
</dbReference>
<evidence type="ECO:0000256" key="8">
    <source>
        <dbReference type="ARBA" id="ARBA00022927"/>
    </source>
</evidence>
<dbReference type="InterPro" id="IPR011130">
    <property type="entry name" value="SecA_preprotein_X-link_dom"/>
</dbReference>
<dbReference type="PROSITE" id="PS51192">
    <property type="entry name" value="HELICASE_ATP_BIND_1"/>
    <property type="match status" value="1"/>
</dbReference>
<accession>A0ABD7JSI6</accession>
<gene>
    <name evidence="12" type="primary">secA</name>
    <name evidence="16" type="ORF">D8881_04145</name>
</gene>
<reference evidence="16 17" key="1">
    <citation type="submission" date="2018-11" db="EMBL/GenBank/DDBJ databases">
        <title>Species Designations Belie Phenotypic and Genotypic Heterogeneity in Oral Streptococci.</title>
        <authorList>
            <person name="Velsko I."/>
        </authorList>
    </citation>
    <scope>NUCLEOTIDE SEQUENCE [LARGE SCALE GENOMIC DNA]</scope>
    <source>
        <strain evidence="16 17">BCC20</strain>
    </source>
</reference>
<evidence type="ECO:0000256" key="2">
    <source>
        <dbReference type="ARBA" id="ARBA00007650"/>
    </source>
</evidence>
<evidence type="ECO:0000256" key="12">
    <source>
        <dbReference type="HAMAP-Rule" id="MF_01382"/>
    </source>
</evidence>
<evidence type="ECO:0000259" key="14">
    <source>
        <dbReference type="PROSITE" id="PS51194"/>
    </source>
</evidence>
<keyword evidence="4 12" id="KW-1003">Cell membrane</keyword>
<dbReference type="EC" id="7.4.2.8" evidence="12"/>
<comment type="similarity">
    <text evidence="2 12">Belongs to the SecA family.</text>
</comment>
<protein>
    <recommendedName>
        <fullName evidence="12">Protein translocase subunit SecA</fullName>
        <ecNumber evidence="12">7.4.2.8</ecNumber>
    </recommendedName>
</protein>
<dbReference type="InterPro" id="IPR044722">
    <property type="entry name" value="SecA_SF2_C"/>
</dbReference>
<evidence type="ECO:0000256" key="3">
    <source>
        <dbReference type="ARBA" id="ARBA00022448"/>
    </source>
</evidence>
<dbReference type="Gene3D" id="3.40.50.300">
    <property type="entry name" value="P-loop containing nucleotide triphosphate hydrolases"/>
    <property type="match status" value="2"/>
</dbReference>
<keyword evidence="7 12" id="KW-0067">ATP-binding</keyword>
<comment type="caution">
    <text evidence="16">The sequence shown here is derived from an EMBL/GenBank/DDBJ whole genome shotgun (WGS) entry which is preliminary data.</text>
</comment>
<dbReference type="Gene3D" id="1.10.3060.10">
    <property type="entry name" value="Helical scaffold and wing domains of SecA"/>
    <property type="match status" value="1"/>
</dbReference>
<dbReference type="InterPro" id="IPR036266">
    <property type="entry name" value="SecA_Wing/Scaffold_sf"/>
</dbReference>
<comment type="function">
    <text evidence="12">Part of the Sec protein translocase complex. Interacts with the SecYEG preprotein conducting channel. Has a central role in coupling the hydrolysis of ATP to the transfer of proteins into and across the cell membrane, serving as an ATP-driven molecular motor driving the stepwise translocation of polypeptide chains across the membrane.</text>
</comment>
<dbReference type="HAMAP" id="MF_01382">
    <property type="entry name" value="SecA"/>
    <property type="match status" value="1"/>
</dbReference>
<feature type="binding site" evidence="12">
    <location>
        <begin position="95"/>
        <end position="99"/>
    </location>
    <ligand>
        <name>ATP</name>
        <dbReference type="ChEBI" id="CHEBI:30616"/>
    </ligand>
</feature>
<keyword evidence="11 12" id="KW-0472">Membrane</keyword>
<evidence type="ECO:0000256" key="1">
    <source>
        <dbReference type="ARBA" id="ARBA00004170"/>
    </source>
</evidence>
<evidence type="ECO:0000256" key="4">
    <source>
        <dbReference type="ARBA" id="ARBA00022475"/>
    </source>
</evidence>
<keyword evidence="5 12" id="KW-0963">Cytoplasm</keyword>
<dbReference type="SMART" id="SM00957">
    <property type="entry name" value="SecA_DEAD"/>
    <property type="match status" value="1"/>
</dbReference>
<keyword evidence="8 12" id="KW-0653">Protein transport</keyword>
<dbReference type="InterPro" id="IPR001650">
    <property type="entry name" value="Helicase_C-like"/>
</dbReference>
<sequence>MIKNHFQIQRLKKILAKVKSFESEMAGLSDADLRKKTQEFKERLTAGETLDDLLPEAYAVVREADKRVLGMFPYDVQVMGAIVLHEGNVAEMATGEGKTLTATMPLYLNALSGQGAMLVTTNTYLALRDAQEMGQVYRFLGLTIEAAVVADETENLTPKQKRLIYQADIVYTTNSALGFDYLIENLAENKDSQYLSPFNYVIIDEIDSILLDSAQVPLVISGAPRVQSNFYAIMDTFITTLKEEEDYHYDDEKNEVWLTSKGILAAESFLDLEHLFSKENQELVRHLNLALRAHKLYKKDKDYVVRQGDKEAEVVLLDRSTGRLLEMTRLQGGQHQAIEAKEHVKLTEETRAMASITYQNLFRLFRKISGMTGTGKVVESEFMETYSMSVIKIPTNQPVIRQDLPDQLYQTLPEKVFASLDEVKHYHAQGNPLLIFTGSVEMSEIYSSLLLREGIAHNLLNANNAAREAQIIAESGQKGAVTVATSMAGRGTDIKLGPGVADLGGLVVIGTERMENQRIDLQIRGRSGRQGDPGISKFFISLEDDLLRKWGPDWLKKLYKDYSTEEVQQHPVQLGLGQRRFRRLVAKAQRASESSAKMSRRMTLEYAQCMKIQREITYAERNRLIQAEERIDEEISRVLSQVIHQAAYEQSYETRADLYRFILDHFSYHAERIPYDFDIYSPEKIAELLQDIAEQELQAKKAYLKSDKLFTHFQRVSVLKAIDENWVEQVDYLQQLKTALSGQHFSMKNPLVEYYQEAYDGFEYMKERMKQQIVKNLLMSELALNPKGEVIMYFP</sequence>
<dbReference type="PANTHER" id="PTHR30612">
    <property type="entry name" value="SECA INNER MEMBRANE COMPONENT OF SEC PROTEIN SECRETION SYSTEM"/>
    <property type="match status" value="1"/>
</dbReference>
<dbReference type="InterPro" id="IPR014018">
    <property type="entry name" value="SecA_motor_DEAD"/>
</dbReference>
<evidence type="ECO:0000313" key="16">
    <source>
        <dbReference type="EMBL" id="RSI25444.1"/>
    </source>
</evidence>
<evidence type="ECO:0000313" key="17">
    <source>
        <dbReference type="Proteomes" id="UP000280549"/>
    </source>
</evidence>
<dbReference type="SMART" id="SM00958">
    <property type="entry name" value="SecA_PP_bind"/>
    <property type="match status" value="1"/>
</dbReference>
<dbReference type="CDD" id="cd17928">
    <property type="entry name" value="DEXDc_SecA"/>
    <property type="match status" value="1"/>
</dbReference>
<dbReference type="Pfam" id="PF21090">
    <property type="entry name" value="P-loop_SecA"/>
    <property type="match status" value="2"/>
</dbReference>
<dbReference type="GO" id="GO:0065002">
    <property type="term" value="P:intracellular protein transmembrane transport"/>
    <property type="evidence" value="ECO:0007669"/>
    <property type="project" value="UniProtKB-UniRule"/>
</dbReference>
<dbReference type="GO" id="GO:0006605">
    <property type="term" value="P:protein targeting"/>
    <property type="evidence" value="ECO:0007669"/>
    <property type="project" value="UniProtKB-UniRule"/>
</dbReference>
<comment type="catalytic activity">
    <reaction evidence="12">
        <text>ATP + H2O + cellular proteinSide 1 = ADP + phosphate + cellular proteinSide 2.</text>
        <dbReference type="EC" id="7.4.2.8"/>
    </reaction>
</comment>
<dbReference type="GO" id="GO:0005886">
    <property type="term" value="C:plasma membrane"/>
    <property type="evidence" value="ECO:0007669"/>
    <property type="project" value="UniProtKB-SubCell"/>
</dbReference>
<evidence type="ECO:0000256" key="6">
    <source>
        <dbReference type="ARBA" id="ARBA00022741"/>
    </source>
</evidence>
<dbReference type="PRINTS" id="PR00906">
    <property type="entry name" value="SECA"/>
</dbReference>
<dbReference type="Proteomes" id="UP000280549">
    <property type="component" value="Unassembled WGS sequence"/>
</dbReference>
<feature type="domain" description="Helicase C-terminal" evidence="14">
    <location>
        <begin position="404"/>
        <end position="578"/>
    </location>
</feature>
<name>A0ABD7JSI6_STRSA</name>
<dbReference type="SUPFAM" id="SSF81767">
    <property type="entry name" value="Pre-protein crosslinking domain of SecA"/>
    <property type="match status" value="1"/>
</dbReference>
<evidence type="ECO:0000256" key="11">
    <source>
        <dbReference type="ARBA" id="ARBA00023136"/>
    </source>
</evidence>
<comment type="subunit">
    <text evidence="12">Monomer and homodimer. Part of the essential Sec protein translocation apparatus which comprises SecA, SecYEG and auxiliary proteins SecDF. Other proteins may also be involved.</text>
</comment>
<feature type="domain" description="SecA family profile" evidence="15">
    <location>
        <begin position="1"/>
        <end position="571"/>
    </location>
</feature>
<proteinExistence type="inferred from homology"/>
<dbReference type="SUPFAM" id="SSF52540">
    <property type="entry name" value="P-loop containing nucleoside triphosphate hydrolases"/>
    <property type="match status" value="2"/>
</dbReference>
<evidence type="ECO:0000259" key="13">
    <source>
        <dbReference type="PROSITE" id="PS51192"/>
    </source>
</evidence>
<feature type="domain" description="Helicase ATP-binding" evidence="13">
    <location>
        <begin position="79"/>
        <end position="243"/>
    </location>
</feature>
<dbReference type="NCBIfam" id="NF006630">
    <property type="entry name" value="PRK09200.1"/>
    <property type="match status" value="1"/>
</dbReference>
<dbReference type="Pfam" id="PF07517">
    <property type="entry name" value="SecA_DEAD"/>
    <property type="match status" value="1"/>
</dbReference>
<evidence type="ECO:0000256" key="7">
    <source>
        <dbReference type="ARBA" id="ARBA00022840"/>
    </source>
</evidence>
<dbReference type="InterPro" id="IPR014001">
    <property type="entry name" value="Helicase_ATP-bd"/>
</dbReference>
<dbReference type="NCBIfam" id="TIGR03714">
    <property type="entry name" value="secA2"/>
    <property type="match status" value="1"/>
</dbReference>
<dbReference type="InterPro" id="IPR011115">
    <property type="entry name" value="SecA_DEAD"/>
</dbReference>
<dbReference type="GO" id="GO:0008564">
    <property type="term" value="F:protein-exporting ATPase activity"/>
    <property type="evidence" value="ECO:0007669"/>
    <property type="project" value="UniProtKB-EC"/>
</dbReference>
<dbReference type="GO" id="GO:0005737">
    <property type="term" value="C:cytoplasm"/>
    <property type="evidence" value="ECO:0007669"/>
    <property type="project" value="UniProtKB-SubCell"/>
</dbReference>
<keyword evidence="10 12" id="KW-0811">Translocation</keyword>
<dbReference type="InterPro" id="IPR011116">
    <property type="entry name" value="SecA_Wing/Scaffold"/>
</dbReference>
<keyword evidence="9 12" id="KW-1278">Translocase</keyword>
<dbReference type="PROSITE" id="PS51196">
    <property type="entry name" value="SECA_MOTOR_DEAD"/>
    <property type="match status" value="1"/>
</dbReference>
<organism evidence="16 17">
    <name type="scientific">Streptococcus sanguinis</name>
    <dbReference type="NCBI Taxonomy" id="1305"/>
    <lineage>
        <taxon>Bacteria</taxon>
        <taxon>Bacillati</taxon>
        <taxon>Bacillota</taxon>
        <taxon>Bacilli</taxon>
        <taxon>Lactobacillales</taxon>
        <taxon>Streptococcaceae</taxon>
        <taxon>Streptococcus</taxon>
    </lineage>
</organism>
<dbReference type="PANTHER" id="PTHR30612:SF0">
    <property type="entry name" value="CHLOROPLAST PROTEIN-TRANSPORTING ATPASE"/>
    <property type="match status" value="1"/>
</dbReference>
<dbReference type="Pfam" id="PF01043">
    <property type="entry name" value="SecA_PP_bind"/>
    <property type="match status" value="1"/>
</dbReference>
<dbReference type="GO" id="GO:0005524">
    <property type="term" value="F:ATP binding"/>
    <property type="evidence" value="ECO:0007669"/>
    <property type="project" value="UniProtKB-UniRule"/>
</dbReference>
<keyword evidence="3 12" id="KW-0813">Transport</keyword>
<dbReference type="AlphaFoldDB" id="A0ABD7JSI6"/>
<dbReference type="Gene3D" id="3.90.1440.10">
    <property type="entry name" value="SecA, preprotein cross-linking domain"/>
    <property type="match status" value="1"/>
</dbReference>
<dbReference type="CDD" id="cd18803">
    <property type="entry name" value="SF2_C_secA"/>
    <property type="match status" value="1"/>
</dbReference>
<evidence type="ECO:0000256" key="9">
    <source>
        <dbReference type="ARBA" id="ARBA00022967"/>
    </source>
</evidence>
<dbReference type="EMBL" id="RJMR01000003">
    <property type="protein sequence ID" value="RSI25444.1"/>
    <property type="molecule type" value="Genomic_DNA"/>
</dbReference>
<dbReference type="RefSeq" id="WP_101771203.1">
    <property type="nucleotide sequence ID" value="NZ_CP076612.1"/>
</dbReference>
<dbReference type="InterPro" id="IPR027417">
    <property type="entry name" value="P-loop_NTPase"/>
</dbReference>
<dbReference type="SUPFAM" id="SSF81886">
    <property type="entry name" value="Helical scaffold and wing domains of SecA"/>
    <property type="match status" value="1"/>
</dbReference>
<feature type="binding site" evidence="12">
    <location>
        <position position="77"/>
    </location>
    <ligand>
        <name>ATP</name>
        <dbReference type="ChEBI" id="CHEBI:30616"/>
    </ligand>
</feature>
<evidence type="ECO:0000256" key="5">
    <source>
        <dbReference type="ARBA" id="ARBA00022490"/>
    </source>
</evidence>
<feature type="binding site" evidence="12">
    <location>
        <position position="493"/>
    </location>
    <ligand>
        <name>ATP</name>
        <dbReference type="ChEBI" id="CHEBI:30616"/>
    </ligand>
</feature>
<evidence type="ECO:0000259" key="15">
    <source>
        <dbReference type="PROSITE" id="PS51196"/>
    </source>
</evidence>
<dbReference type="InterPro" id="IPR036670">
    <property type="entry name" value="SecA_X-link_sf"/>
</dbReference>
<comment type="subcellular location">
    <subcellularLocation>
        <location evidence="12">Cell membrane</location>
        <topology evidence="12">Peripheral membrane protein</topology>
        <orientation evidence="12">Cytoplasmic side</orientation>
    </subcellularLocation>
    <subcellularLocation>
        <location evidence="12">Cytoplasm</location>
    </subcellularLocation>
    <subcellularLocation>
        <location evidence="1">Membrane</location>
        <topology evidence="1">Peripheral membrane protein</topology>
    </subcellularLocation>
    <text evidence="12">Distribution is 50-50.</text>
</comment>